<gene>
    <name evidence="5" type="ORF">NCTC11088_00537</name>
</gene>
<reference evidence="5 6" key="1">
    <citation type="submission" date="2018-06" db="EMBL/GenBank/DDBJ databases">
        <authorList>
            <consortium name="Pathogen Informatics"/>
            <person name="Doyle S."/>
        </authorList>
    </citation>
    <scope>NUCLEOTIDE SEQUENCE [LARGE SCALE GENOMIC DNA]</scope>
    <source>
        <strain evidence="5 6">NCTC11088</strain>
    </source>
</reference>
<feature type="chain" id="PRO_5017078273" evidence="3">
    <location>
        <begin position="23"/>
        <end position="698"/>
    </location>
</feature>
<name>A0A379DAA7_9FIRM</name>
<feature type="region of interest" description="Disordered" evidence="1">
    <location>
        <begin position="447"/>
        <end position="472"/>
    </location>
</feature>
<dbReference type="PANTHER" id="PTHR35902:SF3">
    <property type="entry name" value="NPCBM-ASSOCIATED, NEW3 DOMAIN OF ALPHA-GALACTOSIDASE"/>
    <property type="match status" value="1"/>
</dbReference>
<accession>A0A379DAA7</accession>
<feature type="transmembrane region" description="Helical" evidence="2">
    <location>
        <begin position="665"/>
        <end position="684"/>
    </location>
</feature>
<keyword evidence="2" id="KW-0812">Transmembrane</keyword>
<dbReference type="Proteomes" id="UP000254777">
    <property type="component" value="Unassembled WGS sequence"/>
</dbReference>
<keyword evidence="5" id="KW-0378">Hydrolase</keyword>
<keyword evidence="2" id="KW-0472">Membrane</keyword>
<dbReference type="AlphaFoldDB" id="A0A379DAA7"/>
<dbReference type="InterPro" id="IPR011635">
    <property type="entry name" value="CARDB"/>
</dbReference>
<dbReference type="SUPFAM" id="SSF49309">
    <property type="entry name" value="Transglutaminase, two C-terminal domains"/>
    <property type="match status" value="1"/>
</dbReference>
<evidence type="ECO:0000259" key="4">
    <source>
        <dbReference type="Pfam" id="PF07705"/>
    </source>
</evidence>
<proteinExistence type="predicted"/>
<evidence type="ECO:0000313" key="5">
    <source>
        <dbReference type="EMBL" id="SUB74779.1"/>
    </source>
</evidence>
<dbReference type="GO" id="GO:0006508">
    <property type="term" value="P:proteolysis"/>
    <property type="evidence" value="ECO:0007669"/>
    <property type="project" value="UniProtKB-KW"/>
</dbReference>
<organism evidence="5 6">
    <name type="scientific">Peptoniphilus indolicus</name>
    <dbReference type="NCBI Taxonomy" id="33030"/>
    <lineage>
        <taxon>Bacteria</taxon>
        <taxon>Bacillati</taxon>
        <taxon>Bacillota</taxon>
        <taxon>Tissierellia</taxon>
        <taxon>Tissierellales</taxon>
        <taxon>Peptoniphilaceae</taxon>
        <taxon>Peptoniphilus</taxon>
    </lineage>
</organism>
<keyword evidence="2" id="KW-1133">Transmembrane helix</keyword>
<evidence type="ECO:0000256" key="3">
    <source>
        <dbReference type="SAM" id="SignalP"/>
    </source>
</evidence>
<dbReference type="GO" id="GO:0008233">
    <property type="term" value="F:peptidase activity"/>
    <property type="evidence" value="ECO:0007669"/>
    <property type="project" value="UniProtKB-KW"/>
</dbReference>
<sequence length="698" mass="76296">MKKFTIYLLLILLLFNSSIVNASNVKTTSNLKLNVSAPQTINLTDGETAAVNITLNNPSNEENISGISVQAFIENPDKVYVDGDGYAVNNGSIGQNNSLSGTFYLRTEKDFTTKSVPIKLKLRYYVNQTFLEQEETIYVRVIAPEKPVNPSIEISKSTLWTGSVQPSKSFEVPFTIKNTGDSTAKNIKVSLEGLESGKITLAKGLSTVDITSLEPGNSTPIFFDLKSDPSTPAGSYMLTLKYSFVGDDATKSPKEGSYSFSIDVLKAPKSSTNLEFQNIVFPTKVLSRNQSTTIGFDIANTGKNQAKNLVVTAISQDQSGLASKSVSKVLTKSLDPGQSKHYSFDFITTPSADTKNYPVELKVSYSDGADGTLESTQIVGVFIKAPKPVDPNAKDTSPVPKLILEEYSFDPEIIEAGMPFKMHLKLYNTNAKKSVRNIKILLTSDAQESVSNNSNNSNNSQSSGNNTPSTASVFTPVGSSNTFYVDEIKPGKRVEKEIVFTTVPDTAAKTYTVIANFEYEDSKAEKYQATEQIGIPVVQKAKLDIGDIVPQGEFIVGQENPITVDYFNTGKASLYNVLVKISGKNLKFDIPSSYKGNFSPGSSEQFTVSVTPEKAGKGKFEIEFSYEDSTGKKETLKRDYSFDAQDFSAPENMDEMPQQSSFNPLLLIIPLVLLATGAGGFIFYKKRKQNKNDEDLKL</sequence>
<dbReference type="EMBL" id="UGTH01000001">
    <property type="protein sequence ID" value="SUB74779.1"/>
    <property type="molecule type" value="Genomic_DNA"/>
</dbReference>
<feature type="compositionally biased region" description="Low complexity" evidence="1">
    <location>
        <begin position="449"/>
        <end position="469"/>
    </location>
</feature>
<protein>
    <submittedName>
        <fullName evidence="5">Putative carboxyl-terminal-processing protease, deltaproteobacterial</fullName>
    </submittedName>
</protein>
<evidence type="ECO:0000256" key="1">
    <source>
        <dbReference type="SAM" id="MobiDB-lite"/>
    </source>
</evidence>
<dbReference type="Gene3D" id="2.60.40.10">
    <property type="entry name" value="Immunoglobulins"/>
    <property type="match status" value="3"/>
</dbReference>
<dbReference type="PANTHER" id="PTHR35902">
    <property type="entry name" value="S-LAYER DOMAIN-LIKE PROTEIN-RELATED"/>
    <property type="match status" value="1"/>
</dbReference>
<feature type="domain" description="CARDB" evidence="4">
    <location>
        <begin position="152"/>
        <end position="240"/>
    </location>
</feature>
<dbReference type="InterPro" id="IPR036238">
    <property type="entry name" value="Transglutaminase_C_sf"/>
</dbReference>
<feature type="signal peptide" evidence="3">
    <location>
        <begin position="1"/>
        <end position="22"/>
    </location>
</feature>
<evidence type="ECO:0000313" key="6">
    <source>
        <dbReference type="Proteomes" id="UP000254777"/>
    </source>
</evidence>
<dbReference type="GO" id="GO:0003810">
    <property type="term" value="F:protein-glutamine gamma-glutamyltransferase activity"/>
    <property type="evidence" value="ECO:0007669"/>
    <property type="project" value="InterPro"/>
</dbReference>
<keyword evidence="3" id="KW-0732">Signal</keyword>
<dbReference type="Pfam" id="PF07705">
    <property type="entry name" value="CARDB"/>
    <property type="match status" value="1"/>
</dbReference>
<keyword evidence="5" id="KW-0645">Protease</keyword>
<evidence type="ECO:0000256" key="2">
    <source>
        <dbReference type="SAM" id="Phobius"/>
    </source>
</evidence>
<dbReference type="RefSeq" id="WP_004819152.1">
    <property type="nucleotide sequence ID" value="NZ_UGTH01000001.1"/>
</dbReference>
<dbReference type="InterPro" id="IPR013783">
    <property type="entry name" value="Ig-like_fold"/>
</dbReference>